<dbReference type="RefSeq" id="WP_303278577.1">
    <property type="nucleotide sequence ID" value="NZ_JAUOEK010000138.1"/>
</dbReference>
<proteinExistence type="predicted"/>
<comment type="caution">
    <text evidence="1">The sequence shown here is derived from an EMBL/GenBank/DDBJ whole genome shotgun (WGS) entry which is preliminary data.</text>
</comment>
<keyword evidence="2" id="KW-1185">Reference proteome</keyword>
<protein>
    <recommendedName>
        <fullName evidence="3">DUF2971 domain-containing protein</fullName>
    </recommendedName>
</protein>
<sequence length="345" mass="40910">MNKFGLLDFKNITKIPSRELLIFDKIFIPDLYNQIRLSFDNNRKPKWLLADLEYLISQGVISELEFFSSEHENFYNNLMRYEFKLNENNYPNWGNNTLIDCLKKVTYTSIDEKIYDGTDPDDIHYYNRVMMDDECEKEWNEISQMNPLGFEYISNHVKRIKNNEGYLNLKYLSVYLSEFKNQSTLPIISHPNLFLFNNNNKRFGEALRVVIKKISLPDLNTPLEEIIQFRKDKEIIHKLRALRLWIHDISEKKEDPKIISEKLDHLVDEYNVYMNLQKAKFNTSSFEFVVTTTADVIENMVKLNLGKISSSLFKLKHRKITLLEKEMKAPGREIAYISLTNEKFG</sequence>
<evidence type="ECO:0008006" key="3">
    <source>
        <dbReference type="Google" id="ProtNLM"/>
    </source>
</evidence>
<accession>A0ABT8WCN8</accession>
<gene>
    <name evidence="1" type="ORF">Q4Q35_13790</name>
</gene>
<reference evidence="1" key="1">
    <citation type="submission" date="2023-07" db="EMBL/GenBank/DDBJ databases">
        <title>Two novel species in the genus Flavivirga.</title>
        <authorList>
            <person name="Kwon K."/>
        </authorList>
    </citation>
    <scope>NUCLEOTIDE SEQUENCE</scope>
    <source>
        <strain evidence="1">KCTC 52353</strain>
    </source>
</reference>
<dbReference type="EMBL" id="JAUOEK010000138">
    <property type="protein sequence ID" value="MDO5970880.1"/>
    <property type="molecule type" value="Genomic_DNA"/>
</dbReference>
<evidence type="ECO:0000313" key="1">
    <source>
        <dbReference type="EMBL" id="MDO5970880.1"/>
    </source>
</evidence>
<dbReference type="Proteomes" id="UP001176883">
    <property type="component" value="Unassembled WGS sequence"/>
</dbReference>
<name>A0ABT8WCN8_9FLAO</name>
<evidence type="ECO:0000313" key="2">
    <source>
        <dbReference type="Proteomes" id="UP001176883"/>
    </source>
</evidence>
<organism evidence="1 2">
    <name type="scientific">Flavivirga aquimarina</name>
    <dbReference type="NCBI Taxonomy" id="2027862"/>
    <lineage>
        <taxon>Bacteria</taxon>
        <taxon>Pseudomonadati</taxon>
        <taxon>Bacteroidota</taxon>
        <taxon>Flavobacteriia</taxon>
        <taxon>Flavobacteriales</taxon>
        <taxon>Flavobacteriaceae</taxon>
        <taxon>Flavivirga</taxon>
    </lineage>
</organism>